<organism evidence="1 2">
    <name type="scientific">Candidatus Nitrosomaritimum aestuariumsis</name>
    <dbReference type="NCBI Taxonomy" id="3342354"/>
    <lineage>
        <taxon>Archaea</taxon>
        <taxon>Nitrososphaerota</taxon>
        <taxon>Nitrososphaeria</taxon>
        <taxon>Nitrosopumilales</taxon>
        <taxon>Nitrosopumilaceae</taxon>
        <taxon>Candidatus Nitrosomaritimum</taxon>
    </lineage>
</organism>
<comment type="caution">
    <text evidence="1">The sequence shown here is derived from an EMBL/GenBank/DDBJ whole genome shotgun (WGS) entry which is preliminary data.</text>
</comment>
<dbReference type="Proteomes" id="UP000559653">
    <property type="component" value="Unassembled WGS sequence"/>
</dbReference>
<gene>
    <name evidence="1" type="ORF">H2B03_03080</name>
</gene>
<evidence type="ECO:0000313" key="2">
    <source>
        <dbReference type="Proteomes" id="UP000559653"/>
    </source>
</evidence>
<evidence type="ECO:0000313" key="1">
    <source>
        <dbReference type="EMBL" id="MBA4452146.1"/>
    </source>
</evidence>
<name>A0AC60VXP9_9ARCH</name>
<accession>A0AC60VXP9</accession>
<reference evidence="1 2" key="1">
    <citation type="journal article" date="2020" name="Appl. Environ. Microbiol.">
        <title>Genomic Characteristics of a Novel Species of Ammonia-Oxidizing Archaea from the Jiulong River Estuary.</title>
        <authorList>
            <person name="Zou D."/>
            <person name="Wan R."/>
            <person name="Han L."/>
            <person name="Xu M.N."/>
            <person name="Liu Y."/>
            <person name="Liu H."/>
            <person name="Kao S.J."/>
            <person name="Li M."/>
        </authorList>
    </citation>
    <scope>NUCLEOTIDE SEQUENCE [LARGE SCALE GENOMIC DNA]</scope>
    <source>
        <strain evidence="1">W1bin1</strain>
    </source>
</reference>
<dbReference type="EMBL" id="JACEMZ010000011">
    <property type="protein sequence ID" value="MBA4452146.1"/>
    <property type="molecule type" value="Genomic_DNA"/>
</dbReference>
<proteinExistence type="predicted"/>
<sequence>MNPLFLLSILVGIIILSSAYTVNAQSEISIDAKTDKISYYDGDKVTVSGNVKNFESDIHSAIDITFRVTDPEGNIVSLGQTRPTSNGSFSFDFDVGGGFFQQTGNYPIHLFFESTKKEISFSYKKGDAEPPLPKTNSLNSDRKIITITMDDPSIFYLNTPNQIIRALVEIQNYSPSDGKHFMKVIHTPTNKVLKNSEIYPKGIGNDIWAVQIAYPLLDSDLKFGDQAFTGEFEIHISSEFDAQTANTSFLILESRSIPSFETNQESIIPEWIRNNAKWWVQGGISDMEFISGIQYLIQQEIMTIPETDQTAEGSSKNIPSWIKNNADWWSQGLISDDDFVKGIQFLIANRIITI</sequence>
<protein>
    <submittedName>
        <fullName evidence="1">Uncharacterized protein</fullName>
    </submittedName>
</protein>